<feature type="region of interest" description="Disordered" evidence="1">
    <location>
        <begin position="1"/>
        <end position="74"/>
    </location>
</feature>
<accession>A0A4U5PE22</accession>
<reference evidence="2 3" key="2">
    <citation type="journal article" date="2019" name="G3 (Bethesda)">
        <title>Hybrid Assembly of the Genome of the Entomopathogenic Nematode Steinernema carpocapsae Identifies the X-Chromosome.</title>
        <authorList>
            <person name="Serra L."/>
            <person name="Macchietto M."/>
            <person name="Macias-Munoz A."/>
            <person name="McGill C.J."/>
            <person name="Rodriguez I.M."/>
            <person name="Rodriguez B."/>
            <person name="Murad R."/>
            <person name="Mortazavi A."/>
        </authorList>
    </citation>
    <scope>NUCLEOTIDE SEQUENCE [LARGE SCALE GENOMIC DNA]</scope>
    <source>
        <strain evidence="2 3">ALL</strain>
    </source>
</reference>
<feature type="compositionally biased region" description="Basic and acidic residues" evidence="1">
    <location>
        <begin position="40"/>
        <end position="61"/>
    </location>
</feature>
<evidence type="ECO:0000313" key="3">
    <source>
        <dbReference type="Proteomes" id="UP000298663"/>
    </source>
</evidence>
<dbReference type="EMBL" id="AZBU02000002">
    <property type="protein sequence ID" value="TKR94401.1"/>
    <property type="molecule type" value="Genomic_DNA"/>
</dbReference>
<evidence type="ECO:0000256" key="1">
    <source>
        <dbReference type="SAM" id="MobiDB-lite"/>
    </source>
</evidence>
<sequence length="103" mass="11155">MVSVVGVRQQGRSLGNFASESDPRDRRRNGHRQGQVAGGPERRSAPEHAPLRHAPEHHEGEEAAGVEDTIGPRNRCVSAGGIRAFCSQNRRTCGKHSHACLKA</sequence>
<feature type="compositionally biased region" description="Polar residues" evidence="1">
    <location>
        <begin position="10"/>
        <end position="19"/>
    </location>
</feature>
<proteinExistence type="predicted"/>
<reference evidence="2 3" key="1">
    <citation type="journal article" date="2015" name="Genome Biol.">
        <title>Comparative genomics of Steinernema reveals deeply conserved gene regulatory networks.</title>
        <authorList>
            <person name="Dillman A.R."/>
            <person name="Macchietto M."/>
            <person name="Porter C.F."/>
            <person name="Rogers A."/>
            <person name="Williams B."/>
            <person name="Antoshechkin I."/>
            <person name="Lee M.M."/>
            <person name="Goodwin Z."/>
            <person name="Lu X."/>
            <person name="Lewis E.E."/>
            <person name="Goodrich-Blair H."/>
            <person name="Stock S.P."/>
            <person name="Adams B.J."/>
            <person name="Sternberg P.W."/>
            <person name="Mortazavi A."/>
        </authorList>
    </citation>
    <scope>NUCLEOTIDE SEQUENCE [LARGE SCALE GENOMIC DNA]</scope>
    <source>
        <strain evidence="2 3">ALL</strain>
    </source>
</reference>
<comment type="caution">
    <text evidence="2">The sequence shown here is derived from an EMBL/GenBank/DDBJ whole genome shotgun (WGS) entry which is preliminary data.</text>
</comment>
<evidence type="ECO:0000313" key="2">
    <source>
        <dbReference type="EMBL" id="TKR94401.1"/>
    </source>
</evidence>
<organism evidence="2 3">
    <name type="scientific">Steinernema carpocapsae</name>
    <name type="common">Entomopathogenic nematode</name>
    <dbReference type="NCBI Taxonomy" id="34508"/>
    <lineage>
        <taxon>Eukaryota</taxon>
        <taxon>Metazoa</taxon>
        <taxon>Ecdysozoa</taxon>
        <taxon>Nematoda</taxon>
        <taxon>Chromadorea</taxon>
        <taxon>Rhabditida</taxon>
        <taxon>Tylenchina</taxon>
        <taxon>Panagrolaimomorpha</taxon>
        <taxon>Strongyloidoidea</taxon>
        <taxon>Steinernematidae</taxon>
        <taxon>Steinernema</taxon>
    </lineage>
</organism>
<keyword evidence="3" id="KW-1185">Reference proteome</keyword>
<gene>
    <name evidence="2" type="ORF">L596_008686</name>
</gene>
<dbReference type="Proteomes" id="UP000298663">
    <property type="component" value="Unassembled WGS sequence"/>
</dbReference>
<protein>
    <submittedName>
        <fullName evidence="2">Uncharacterized protein</fullName>
    </submittedName>
</protein>
<name>A0A4U5PE22_STECR</name>
<dbReference type="AlphaFoldDB" id="A0A4U5PE22"/>